<gene>
    <name evidence="2" type="ORF">C474_08977</name>
</gene>
<dbReference type="RefSeq" id="WP_008385972.1">
    <property type="nucleotide sequence ID" value="NZ_AOIV01000021.1"/>
</dbReference>
<organism evidence="2 3">
    <name type="scientific">Halogeometricum pallidum JCM 14848</name>
    <dbReference type="NCBI Taxonomy" id="1227487"/>
    <lineage>
        <taxon>Archaea</taxon>
        <taxon>Methanobacteriati</taxon>
        <taxon>Methanobacteriota</taxon>
        <taxon>Stenosarchaea group</taxon>
        <taxon>Halobacteria</taxon>
        <taxon>Halobacteriales</taxon>
        <taxon>Haloferacaceae</taxon>
        <taxon>Halogeometricum</taxon>
    </lineage>
</organism>
<proteinExistence type="predicted"/>
<keyword evidence="1" id="KW-0472">Membrane</keyword>
<evidence type="ECO:0000313" key="2">
    <source>
        <dbReference type="EMBL" id="ELZ31421.1"/>
    </source>
</evidence>
<feature type="transmembrane region" description="Helical" evidence="1">
    <location>
        <begin position="12"/>
        <end position="34"/>
    </location>
</feature>
<name>M0D7F2_HALPD</name>
<evidence type="ECO:0000313" key="3">
    <source>
        <dbReference type="Proteomes" id="UP000011513"/>
    </source>
</evidence>
<comment type="caution">
    <text evidence="2">The sequence shown here is derived from an EMBL/GenBank/DDBJ whole genome shotgun (WGS) entry which is preliminary data.</text>
</comment>
<dbReference type="AlphaFoldDB" id="M0D7F2"/>
<reference evidence="2 3" key="1">
    <citation type="journal article" date="2014" name="PLoS Genet.">
        <title>Phylogenetically driven sequencing of extremely halophilic archaea reveals strategies for static and dynamic osmo-response.</title>
        <authorList>
            <person name="Becker E.A."/>
            <person name="Seitzer P.M."/>
            <person name="Tritt A."/>
            <person name="Larsen D."/>
            <person name="Krusor M."/>
            <person name="Yao A.I."/>
            <person name="Wu D."/>
            <person name="Madern D."/>
            <person name="Eisen J.A."/>
            <person name="Darling A.E."/>
            <person name="Facciotti M.T."/>
        </authorList>
    </citation>
    <scope>NUCLEOTIDE SEQUENCE [LARGE SCALE GENOMIC DNA]</scope>
    <source>
        <strain evidence="2 3">JCM 14848</strain>
    </source>
</reference>
<accession>M0D7F2</accession>
<dbReference type="Proteomes" id="UP000011513">
    <property type="component" value="Unassembled WGS sequence"/>
</dbReference>
<protein>
    <submittedName>
        <fullName evidence="2">Uncharacterized protein</fullName>
    </submittedName>
</protein>
<keyword evidence="1" id="KW-1133">Transmembrane helix</keyword>
<dbReference type="EMBL" id="AOIV01000021">
    <property type="protein sequence ID" value="ELZ31421.1"/>
    <property type="molecule type" value="Genomic_DNA"/>
</dbReference>
<sequence>MDVPELSLRRLARGAAALACLVGGYNFLSLMGAFGPVSCWTGYTASGSASSNGTETTTTPTISRGCESGIDVLLGAGGPPGGGNASVLFSWAVVLLVLVALGGYSAWTGRRYVTWATVVAGVAITVIGVFSIGWYFLLPTLFLSVAALALSVRPRN</sequence>
<feature type="transmembrane region" description="Helical" evidence="1">
    <location>
        <begin position="88"/>
        <end position="107"/>
    </location>
</feature>
<evidence type="ECO:0000256" key="1">
    <source>
        <dbReference type="SAM" id="Phobius"/>
    </source>
</evidence>
<dbReference type="InParanoid" id="M0D7F2"/>
<keyword evidence="3" id="KW-1185">Reference proteome</keyword>
<keyword evidence="1" id="KW-0812">Transmembrane</keyword>
<feature type="transmembrane region" description="Helical" evidence="1">
    <location>
        <begin position="112"/>
        <end position="130"/>
    </location>
</feature>